<evidence type="ECO:0000313" key="3">
    <source>
        <dbReference type="Proteomes" id="UP000323386"/>
    </source>
</evidence>
<keyword evidence="3" id="KW-1185">Reference proteome</keyword>
<dbReference type="GO" id="GO:0046404">
    <property type="term" value="F:ATP-dependent polydeoxyribonucleotide 5'-hydroxyl-kinase activity"/>
    <property type="evidence" value="ECO:0007669"/>
    <property type="project" value="TreeGrafter"/>
</dbReference>
<sequence>MPSSSQASGTTVRSAASEKRKDPPNAAPPSSSDDEYVLSMPAPPSSAAAATATSSSEATTPDAGTASKKPKLAPIFNMGKTSTTTTSSGVPGDGAGPSSAAGQFNWHEPLGPAKSCLHASFRSPKPSTKLALFDLDGTLVRPKSNKQFPSARDEYDFKFCFQNVVSKVQQAHGEGYAIVVVSNQKQTQYSGSVKLETWRKKVVHVARALDVPLRIFAALADDQYRKPRLGIWTELQERFNGGLAPDLASSYYVGDAAGRKSMTAKDHNDTDYKWALNAGLRFLTPEQFFVDAKEQLAIPARPWEAKPSSLERLPIFGGSGPEADLSDAVFHPSDTPLVPADRHTEVILFVGPPASGKTAFFRRHLDPAGYIWINQDTLKTRDKCVAAVRECIAEGKSCVVDNTNRDKATRRHYIALAQASSIPIRAFFFDVAKATCQHNNQFRAMGAGPIDEPRRDVVPPSAIEAFFRDVQPPKIDEGFAEEPKRIRWNFEGDEELRSRYERYYL</sequence>
<name>A0A5C3EUA9_9BASI</name>
<proteinExistence type="predicted"/>
<dbReference type="InterPro" id="IPR013954">
    <property type="entry name" value="PNK3P"/>
</dbReference>
<dbReference type="FunFam" id="3.40.50.300:FF:000737">
    <property type="entry name" value="Bifunctional polynucleotide phosphatase/kinase"/>
    <property type="match status" value="1"/>
</dbReference>
<dbReference type="SUPFAM" id="SSF52540">
    <property type="entry name" value="P-loop containing nucleoside triphosphate hydrolases"/>
    <property type="match status" value="1"/>
</dbReference>
<dbReference type="GO" id="GO:0006281">
    <property type="term" value="P:DNA repair"/>
    <property type="evidence" value="ECO:0007669"/>
    <property type="project" value="TreeGrafter"/>
</dbReference>
<dbReference type="OrthoDB" id="19045at2759"/>
<reference evidence="2 3" key="1">
    <citation type="submission" date="2018-03" db="EMBL/GenBank/DDBJ databases">
        <authorList>
            <person name="Guldener U."/>
        </authorList>
    </citation>
    <scope>NUCLEOTIDE SEQUENCE [LARGE SCALE GENOMIC DNA]</scope>
    <source>
        <strain evidence="2 3">DAOM196992</strain>
    </source>
</reference>
<feature type="compositionally biased region" description="Polar residues" evidence="1">
    <location>
        <begin position="1"/>
        <end position="14"/>
    </location>
</feature>
<organism evidence="2 3">
    <name type="scientific">Pseudozyma flocculosa</name>
    <dbReference type="NCBI Taxonomy" id="84751"/>
    <lineage>
        <taxon>Eukaryota</taxon>
        <taxon>Fungi</taxon>
        <taxon>Dikarya</taxon>
        <taxon>Basidiomycota</taxon>
        <taxon>Ustilaginomycotina</taxon>
        <taxon>Ustilaginomycetes</taxon>
        <taxon>Ustilaginales</taxon>
        <taxon>Ustilaginaceae</taxon>
        <taxon>Pseudozyma</taxon>
    </lineage>
</organism>
<dbReference type="GO" id="GO:0003690">
    <property type="term" value="F:double-stranded DNA binding"/>
    <property type="evidence" value="ECO:0007669"/>
    <property type="project" value="TreeGrafter"/>
</dbReference>
<dbReference type="NCBIfam" id="TIGR01662">
    <property type="entry name" value="HAD-SF-IIIA"/>
    <property type="match status" value="1"/>
</dbReference>
<dbReference type="Gene3D" id="3.40.50.1000">
    <property type="entry name" value="HAD superfamily/HAD-like"/>
    <property type="match status" value="1"/>
</dbReference>
<dbReference type="EMBL" id="OOIP01000001">
    <property type="protein sequence ID" value="SPO35126.1"/>
    <property type="molecule type" value="Genomic_DNA"/>
</dbReference>
<dbReference type="Pfam" id="PF13671">
    <property type="entry name" value="AAA_33"/>
    <property type="match status" value="1"/>
</dbReference>
<dbReference type="GO" id="GO:0046403">
    <property type="term" value="F:polynucleotide 3'-phosphatase activity"/>
    <property type="evidence" value="ECO:0007669"/>
    <property type="project" value="TreeGrafter"/>
</dbReference>
<dbReference type="Proteomes" id="UP000323386">
    <property type="component" value="Unassembled WGS sequence"/>
</dbReference>
<feature type="region of interest" description="Disordered" evidence="1">
    <location>
        <begin position="1"/>
        <end position="107"/>
    </location>
</feature>
<dbReference type="PANTHER" id="PTHR12083:SF9">
    <property type="entry name" value="BIFUNCTIONAL POLYNUCLEOTIDE PHOSPHATASE_KINASE"/>
    <property type="match status" value="1"/>
</dbReference>
<evidence type="ECO:0000256" key="1">
    <source>
        <dbReference type="SAM" id="MobiDB-lite"/>
    </source>
</evidence>
<evidence type="ECO:0000313" key="2">
    <source>
        <dbReference type="EMBL" id="SPO35126.1"/>
    </source>
</evidence>
<accession>A0A5C3EUA9</accession>
<feature type="compositionally biased region" description="Low complexity" evidence="1">
    <location>
        <begin position="45"/>
        <end position="61"/>
    </location>
</feature>
<dbReference type="Pfam" id="PF08645">
    <property type="entry name" value="PNK3P"/>
    <property type="match status" value="1"/>
</dbReference>
<keyword evidence="2" id="KW-0418">Kinase</keyword>
<keyword evidence="2" id="KW-0808">Transferase</keyword>
<dbReference type="SUPFAM" id="SSF56784">
    <property type="entry name" value="HAD-like"/>
    <property type="match status" value="1"/>
</dbReference>
<dbReference type="InterPro" id="IPR027417">
    <property type="entry name" value="P-loop_NTPase"/>
</dbReference>
<gene>
    <name evidence="2" type="ORF">PSFLO_00597</name>
</gene>
<feature type="compositionally biased region" description="Low complexity" evidence="1">
    <location>
        <begin position="81"/>
        <end position="102"/>
    </location>
</feature>
<protein>
    <submittedName>
        <fullName evidence="2">Related to bifunctional polynucleotide phosphatase/kinase</fullName>
    </submittedName>
</protein>
<dbReference type="InterPro" id="IPR006551">
    <property type="entry name" value="Polynucleotide_phosphatase"/>
</dbReference>
<dbReference type="AlphaFoldDB" id="A0A5C3EUA9"/>
<dbReference type="NCBIfam" id="TIGR01664">
    <property type="entry name" value="DNA-3'-Pase"/>
    <property type="match status" value="1"/>
</dbReference>
<dbReference type="InterPro" id="IPR006549">
    <property type="entry name" value="HAD-SF_hydro_IIIA"/>
</dbReference>
<dbReference type="Gene3D" id="3.40.50.300">
    <property type="entry name" value="P-loop containing nucleotide triphosphate hydrolases"/>
    <property type="match status" value="1"/>
</dbReference>
<dbReference type="PANTHER" id="PTHR12083">
    <property type="entry name" value="BIFUNCTIONAL POLYNUCLEOTIDE PHOSPHATASE/KINASE"/>
    <property type="match status" value="1"/>
</dbReference>
<dbReference type="InterPro" id="IPR036412">
    <property type="entry name" value="HAD-like_sf"/>
</dbReference>
<dbReference type="InterPro" id="IPR023214">
    <property type="entry name" value="HAD_sf"/>
</dbReference>